<dbReference type="EC" id="5.6.2.4" evidence="5"/>
<keyword evidence="8" id="KW-0378">Hydrolase</keyword>
<dbReference type="Pfam" id="PF00270">
    <property type="entry name" value="DEAD"/>
    <property type="match status" value="1"/>
</dbReference>
<dbReference type="InterPro" id="IPR011545">
    <property type="entry name" value="DEAD/DEAH_box_helicase_dom"/>
</dbReference>
<keyword evidence="3" id="KW-0067">ATP-binding</keyword>
<dbReference type="InterPro" id="IPR014001">
    <property type="entry name" value="Helicase_ATP-bd"/>
</dbReference>
<proteinExistence type="inferred from homology"/>
<dbReference type="GO" id="GO:0005737">
    <property type="term" value="C:cytoplasm"/>
    <property type="evidence" value="ECO:0007669"/>
    <property type="project" value="TreeGrafter"/>
</dbReference>
<dbReference type="Proteomes" id="UP000683360">
    <property type="component" value="Unassembled WGS sequence"/>
</dbReference>
<dbReference type="GO" id="GO:0043138">
    <property type="term" value="F:3'-5' DNA helicase activity"/>
    <property type="evidence" value="ECO:0007669"/>
    <property type="project" value="UniProtKB-EC"/>
</dbReference>
<dbReference type="GO" id="GO:0005634">
    <property type="term" value="C:nucleus"/>
    <property type="evidence" value="ECO:0007669"/>
    <property type="project" value="TreeGrafter"/>
</dbReference>
<evidence type="ECO:0000259" key="7">
    <source>
        <dbReference type="PROSITE" id="PS51194"/>
    </source>
</evidence>
<dbReference type="InterPro" id="IPR027417">
    <property type="entry name" value="P-loop_NTPase"/>
</dbReference>
<keyword evidence="2" id="KW-0547">Nucleotide-binding</keyword>
<comment type="catalytic activity">
    <reaction evidence="4">
        <text>Couples ATP hydrolysis with the unwinding of duplex DNA by translocating in the 3'-5' direction.</text>
        <dbReference type="EC" id="5.6.2.4"/>
    </reaction>
</comment>
<dbReference type="GO" id="GO:0009378">
    <property type="term" value="F:four-way junction helicase activity"/>
    <property type="evidence" value="ECO:0007669"/>
    <property type="project" value="TreeGrafter"/>
</dbReference>
<evidence type="ECO:0000313" key="9">
    <source>
        <dbReference type="Proteomes" id="UP000683360"/>
    </source>
</evidence>
<dbReference type="Pfam" id="PF00271">
    <property type="entry name" value="Helicase_C"/>
    <property type="match status" value="1"/>
</dbReference>
<evidence type="ECO:0000256" key="4">
    <source>
        <dbReference type="ARBA" id="ARBA00034617"/>
    </source>
</evidence>
<dbReference type="GO" id="GO:0000724">
    <property type="term" value="P:double-strand break repair via homologous recombination"/>
    <property type="evidence" value="ECO:0007669"/>
    <property type="project" value="TreeGrafter"/>
</dbReference>
<evidence type="ECO:0000259" key="6">
    <source>
        <dbReference type="PROSITE" id="PS51192"/>
    </source>
</evidence>
<dbReference type="SMART" id="SM00487">
    <property type="entry name" value="DEXDc"/>
    <property type="match status" value="1"/>
</dbReference>
<dbReference type="PANTHER" id="PTHR13710:SF120">
    <property type="entry name" value="BIFUNCTIONAL 3'-5' EXONUCLEASE_ATP-DEPENDENT HELICASE WRN"/>
    <property type="match status" value="1"/>
</dbReference>
<dbReference type="PROSITE" id="PS51192">
    <property type="entry name" value="HELICASE_ATP_BIND_1"/>
    <property type="match status" value="1"/>
</dbReference>
<feature type="domain" description="Helicase C-terminal" evidence="7">
    <location>
        <begin position="160"/>
        <end position="320"/>
    </location>
</feature>
<dbReference type="SUPFAM" id="SSF52540">
    <property type="entry name" value="P-loop containing nucleoside triphosphate hydrolases"/>
    <property type="match status" value="1"/>
</dbReference>
<sequence>MDAIRAKAKFDSLKSEYNMKFEVKNEQIEVALTVVNGRNVLGLLPTGYGKTLCIVLPTILSDESMITLVVSPLTCLIDDQISSLRGFNLTCTKIGSDMDKDDILGIKEGKFSFVFSSPESALMPQWRSVFMTDVWQKKLKLIAIDEAHCVSEWGRVLEKNTKDFLSLEVFLMFLSIDRVSEIFCTLKDCLGVKAYIDGIKDPNNILVEMFHKSTHQDSKDRILKEFKLKESRIRCVIATVALGMGLDIRDVDLVVHIGCPKSVLSYWQEAGRCARDGRQGLSLIIYDMFTVSLKNTAKDIAKVVQNKDNTCIRSQVLSLLSDQKTGASLSESDTCSGCDLEHCDCSFCRCCSVCIEKCPCQKRCLFNVQTFLKQERHCEDDK</sequence>
<evidence type="ECO:0000256" key="1">
    <source>
        <dbReference type="ARBA" id="ARBA00005446"/>
    </source>
</evidence>
<dbReference type="AlphaFoldDB" id="A0A8S3R6C8"/>
<comment type="similarity">
    <text evidence="1">Belongs to the helicase family. RecQ subfamily.</text>
</comment>
<dbReference type="GO" id="GO:0005694">
    <property type="term" value="C:chromosome"/>
    <property type="evidence" value="ECO:0007669"/>
    <property type="project" value="TreeGrafter"/>
</dbReference>
<name>A0A8S3R6C8_MYTED</name>
<evidence type="ECO:0000256" key="2">
    <source>
        <dbReference type="ARBA" id="ARBA00022741"/>
    </source>
</evidence>
<evidence type="ECO:0000256" key="5">
    <source>
        <dbReference type="ARBA" id="ARBA00034808"/>
    </source>
</evidence>
<dbReference type="PROSITE" id="PS51194">
    <property type="entry name" value="HELICASE_CTER"/>
    <property type="match status" value="1"/>
</dbReference>
<keyword evidence="9" id="KW-1185">Reference proteome</keyword>
<feature type="domain" description="Helicase ATP-binding" evidence="6">
    <location>
        <begin position="31"/>
        <end position="175"/>
    </location>
</feature>
<dbReference type="PANTHER" id="PTHR13710">
    <property type="entry name" value="DNA HELICASE RECQ FAMILY MEMBER"/>
    <property type="match status" value="1"/>
</dbReference>
<gene>
    <name evidence="8" type="ORF">MEDL_17855</name>
</gene>
<protein>
    <recommendedName>
        <fullName evidence="5">DNA 3'-5' helicase</fullName>
        <ecNumber evidence="5">5.6.2.4</ecNumber>
    </recommendedName>
</protein>
<evidence type="ECO:0000313" key="8">
    <source>
        <dbReference type="EMBL" id="CAG2203275.1"/>
    </source>
</evidence>
<accession>A0A8S3R6C8</accession>
<dbReference type="EMBL" id="CAJPWZ010000917">
    <property type="protein sequence ID" value="CAG2203275.1"/>
    <property type="molecule type" value="Genomic_DNA"/>
</dbReference>
<dbReference type="OrthoDB" id="6154931at2759"/>
<dbReference type="GO" id="GO:0016787">
    <property type="term" value="F:hydrolase activity"/>
    <property type="evidence" value="ECO:0007669"/>
    <property type="project" value="UniProtKB-KW"/>
</dbReference>
<comment type="caution">
    <text evidence="8">The sequence shown here is derived from an EMBL/GenBank/DDBJ whole genome shotgun (WGS) entry which is preliminary data.</text>
</comment>
<dbReference type="GO" id="GO:0005524">
    <property type="term" value="F:ATP binding"/>
    <property type="evidence" value="ECO:0007669"/>
    <property type="project" value="UniProtKB-KW"/>
</dbReference>
<dbReference type="SMART" id="SM00490">
    <property type="entry name" value="HELICc"/>
    <property type="match status" value="1"/>
</dbReference>
<dbReference type="InterPro" id="IPR001650">
    <property type="entry name" value="Helicase_C-like"/>
</dbReference>
<organism evidence="8 9">
    <name type="scientific">Mytilus edulis</name>
    <name type="common">Blue mussel</name>
    <dbReference type="NCBI Taxonomy" id="6550"/>
    <lineage>
        <taxon>Eukaryota</taxon>
        <taxon>Metazoa</taxon>
        <taxon>Spiralia</taxon>
        <taxon>Lophotrochozoa</taxon>
        <taxon>Mollusca</taxon>
        <taxon>Bivalvia</taxon>
        <taxon>Autobranchia</taxon>
        <taxon>Pteriomorphia</taxon>
        <taxon>Mytilida</taxon>
        <taxon>Mytiloidea</taxon>
        <taxon>Mytilidae</taxon>
        <taxon>Mytilinae</taxon>
        <taxon>Mytilus</taxon>
    </lineage>
</organism>
<reference evidence="8" key="1">
    <citation type="submission" date="2021-03" db="EMBL/GenBank/DDBJ databases">
        <authorList>
            <person name="Bekaert M."/>
        </authorList>
    </citation>
    <scope>NUCLEOTIDE SEQUENCE</scope>
</reference>
<dbReference type="GO" id="GO:0003676">
    <property type="term" value="F:nucleic acid binding"/>
    <property type="evidence" value="ECO:0007669"/>
    <property type="project" value="InterPro"/>
</dbReference>
<dbReference type="Gene3D" id="3.40.50.300">
    <property type="entry name" value="P-loop containing nucleotide triphosphate hydrolases"/>
    <property type="match status" value="2"/>
</dbReference>
<evidence type="ECO:0000256" key="3">
    <source>
        <dbReference type="ARBA" id="ARBA00022840"/>
    </source>
</evidence>